<dbReference type="AlphaFoldDB" id="A0A6P0HJI3"/>
<reference evidence="6 7" key="1">
    <citation type="journal article" date="2014" name="Int. J. Syst. Evol. Microbiol.">
        <title>Nocardioides zeae sp. nov., isolated from the stem of Zea mays.</title>
        <authorList>
            <person name="Glaeser S.P."/>
            <person name="McInroy J.A."/>
            <person name="Busse H.J."/>
            <person name="Kampfer P."/>
        </authorList>
    </citation>
    <scope>NUCLEOTIDE SEQUENCE [LARGE SCALE GENOMIC DNA]</scope>
    <source>
        <strain evidence="6 7">JCM 30728</strain>
    </source>
</reference>
<name>A0A6P0HJI3_9ACTN</name>
<proteinExistence type="inferred from homology"/>
<comment type="caution">
    <text evidence="6">The sequence shown here is derived from an EMBL/GenBank/DDBJ whole genome shotgun (WGS) entry which is preliminary data.</text>
</comment>
<accession>A0A6P0HJI3</accession>
<sequence>MRLHHLEITAFGPFAGTVAVDLDALADGGLFLLCGPTGAGKSSVLDAICFALYGAVPGERNGARHLRSDQAAPEVAPRVVLEATLSGRRFRFSRSPAWERPKKRGEGLTTQQATVLVEERVDGSWSHLTGRIDDAGHLVARLVGLSLTQFCQVVLLPQGEFQRFLRAGGDDRQKLLQSIFRTGRFGDVEKWLAEHRRVLRQESLALQRPIAEAVNRISEAAAVPLPAEARFDDPAGGVGADELEAWAAGAEADAAERSTATAAALAPAVAAAAAAAETLRAAEEREVARRRQQQLAGRHETLLARGPEMDLLRRRVEEARRAAPVLGLVTTRDRAAETVRAADTALAAGLRRLGPVAAETAGTLVLTLDDVVDPLVQAALDEPAIRAALTDVRSRRERCTDAVARQAELAELEAACARASAELAELERRSTELDEAATTLPARIGRVRTALRADSAAVEARRAAEHRRSTAVVALAAADRVERLAGVLAEAEVALVAAREETQARREHWLDLRERRLDGMAAEIALDLAVGDACPVCGSCDHPHPAAAGADAPDAAAERRARRAVDDAEAHQQARVDAVRAAAENLARAREAAQGTDVAGWRTVVADLDAMLADLTAQLGGLADREAELADLEARQQALADDRRALADRTATLTAELQQHAVRSGELARVVGRVRAVEGQEPAAALATLTATTEQWEHVLAARIDRDRAEVHLAETQELALAEAKEHGFDDLDAVTAAGLPHAELAALEQQLRRHDEEVASTREQLADPLLVAASSAAPADLDRLRDAAEETAREAGELRTRHDVAGSRHHRLRALVADLRAALTAWVPVREQHDVADRVATLASGRSADNRLRLGLAAYVVSWRLGQVVAAANQRLAPMTAARYTLEQEAGVLRLLVRDEWSGELRDPATLSGGETFLVSLALALGLADVVAGESAADGEGSDLETLFVDEGFGSLDAETLDDVMDTLDELREGGRVVGVVSHVSELRTRIPTQLQVAPSRSGSRLSIVHADG</sequence>
<dbReference type="Proteomes" id="UP000468687">
    <property type="component" value="Unassembled WGS sequence"/>
</dbReference>
<dbReference type="InterPro" id="IPR027417">
    <property type="entry name" value="P-loop_NTPase"/>
</dbReference>
<comment type="subunit">
    <text evidence="2">Heterodimer of SbcC and SbcD.</text>
</comment>
<dbReference type="Pfam" id="PF13558">
    <property type="entry name" value="SbcC_Walker_B"/>
    <property type="match status" value="1"/>
</dbReference>
<keyword evidence="4" id="KW-0175">Coiled coil</keyword>
<gene>
    <name evidence="6" type="ORF">G3T38_08905</name>
</gene>
<dbReference type="GO" id="GO:0016887">
    <property type="term" value="F:ATP hydrolysis activity"/>
    <property type="evidence" value="ECO:0007669"/>
    <property type="project" value="InterPro"/>
</dbReference>
<evidence type="ECO:0000313" key="6">
    <source>
        <dbReference type="EMBL" id="NEN78397.1"/>
    </source>
</evidence>
<dbReference type="PANTHER" id="PTHR32114">
    <property type="entry name" value="ABC TRANSPORTER ABCH.3"/>
    <property type="match status" value="1"/>
</dbReference>
<protein>
    <recommendedName>
        <fullName evidence="3">Nuclease SbcCD subunit C</fullName>
    </recommendedName>
</protein>
<dbReference type="PANTHER" id="PTHR32114:SF2">
    <property type="entry name" value="ABC TRANSPORTER ABCH.3"/>
    <property type="match status" value="1"/>
</dbReference>
<feature type="coiled-coil region" evidence="4">
    <location>
        <begin position="402"/>
        <end position="436"/>
    </location>
</feature>
<feature type="coiled-coil region" evidence="4">
    <location>
        <begin position="745"/>
        <end position="802"/>
    </location>
</feature>
<evidence type="ECO:0000256" key="4">
    <source>
        <dbReference type="SAM" id="Coils"/>
    </source>
</evidence>
<evidence type="ECO:0000256" key="2">
    <source>
        <dbReference type="ARBA" id="ARBA00011322"/>
    </source>
</evidence>
<evidence type="ECO:0000259" key="5">
    <source>
        <dbReference type="Pfam" id="PF13476"/>
    </source>
</evidence>
<organism evidence="6 7">
    <name type="scientific">Nocardioides zeae</name>
    <dbReference type="NCBI Taxonomy" id="1457234"/>
    <lineage>
        <taxon>Bacteria</taxon>
        <taxon>Bacillati</taxon>
        <taxon>Actinomycetota</taxon>
        <taxon>Actinomycetes</taxon>
        <taxon>Propionibacteriales</taxon>
        <taxon>Nocardioidaceae</taxon>
        <taxon>Nocardioides</taxon>
    </lineage>
</organism>
<evidence type="ECO:0000256" key="1">
    <source>
        <dbReference type="ARBA" id="ARBA00006930"/>
    </source>
</evidence>
<comment type="similarity">
    <text evidence="1">Belongs to the SMC family. SbcC subfamily.</text>
</comment>
<evidence type="ECO:0000313" key="7">
    <source>
        <dbReference type="Proteomes" id="UP000468687"/>
    </source>
</evidence>
<dbReference type="Pfam" id="PF13476">
    <property type="entry name" value="AAA_23"/>
    <property type="match status" value="1"/>
</dbReference>
<dbReference type="EMBL" id="JAAGXA010000005">
    <property type="protein sequence ID" value="NEN78397.1"/>
    <property type="molecule type" value="Genomic_DNA"/>
</dbReference>
<feature type="coiled-coil region" evidence="4">
    <location>
        <begin position="622"/>
        <end position="649"/>
    </location>
</feature>
<dbReference type="RefSeq" id="WP_163771939.1">
    <property type="nucleotide sequence ID" value="NZ_JAAGXA010000005.1"/>
</dbReference>
<evidence type="ECO:0000256" key="3">
    <source>
        <dbReference type="ARBA" id="ARBA00013368"/>
    </source>
</evidence>
<dbReference type="InterPro" id="IPR038729">
    <property type="entry name" value="Rad50/SbcC_AAA"/>
</dbReference>
<keyword evidence="7" id="KW-1185">Reference proteome</keyword>
<dbReference type="GO" id="GO:0006302">
    <property type="term" value="P:double-strand break repair"/>
    <property type="evidence" value="ECO:0007669"/>
    <property type="project" value="InterPro"/>
</dbReference>
<dbReference type="Gene3D" id="3.40.50.300">
    <property type="entry name" value="P-loop containing nucleotide triphosphate hydrolases"/>
    <property type="match status" value="2"/>
</dbReference>
<dbReference type="SUPFAM" id="SSF52540">
    <property type="entry name" value="P-loop containing nucleoside triphosphate hydrolases"/>
    <property type="match status" value="1"/>
</dbReference>
<feature type="domain" description="Rad50/SbcC-type AAA" evidence="5">
    <location>
        <begin position="6"/>
        <end position="174"/>
    </location>
</feature>